<dbReference type="GO" id="GO:0005829">
    <property type="term" value="C:cytosol"/>
    <property type="evidence" value="ECO:0007669"/>
    <property type="project" value="TreeGrafter"/>
</dbReference>
<feature type="region of interest" description="Disordered" evidence="2">
    <location>
        <begin position="22"/>
        <end position="87"/>
    </location>
</feature>
<evidence type="ECO:0000313" key="3">
    <source>
        <dbReference type="EMBL" id="PFH62088.1"/>
    </source>
</evidence>
<organism evidence="3 4">
    <name type="scientific">Ophiocordyceps unilateralis</name>
    <name type="common">Zombie-ant fungus</name>
    <name type="synonym">Torrubia unilateralis</name>
    <dbReference type="NCBI Taxonomy" id="268505"/>
    <lineage>
        <taxon>Eukaryota</taxon>
        <taxon>Fungi</taxon>
        <taxon>Dikarya</taxon>
        <taxon>Ascomycota</taxon>
        <taxon>Pezizomycotina</taxon>
        <taxon>Sordariomycetes</taxon>
        <taxon>Hypocreomycetidae</taxon>
        <taxon>Hypocreales</taxon>
        <taxon>Ophiocordycipitaceae</taxon>
        <taxon>Ophiocordyceps</taxon>
    </lineage>
</organism>
<reference evidence="3 4" key="2">
    <citation type="journal article" date="2017" name="Sci. Rep.">
        <title>Ant-infecting Ophiocordyceps genomes reveal a high diversity of potential behavioral manipulation genes and a possible major role for enterotoxins.</title>
        <authorList>
            <person name="de Bekker C."/>
            <person name="Ohm R.A."/>
            <person name="Evans H.C."/>
            <person name="Brachmann A."/>
            <person name="Hughes D.P."/>
        </authorList>
    </citation>
    <scope>NUCLEOTIDE SEQUENCE [LARGE SCALE GENOMIC DNA]</scope>
    <source>
        <strain evidence="3 4">SC16a</strain>
    </source>
</reference>
<evidence type="ECO:0000313" key="4">
    <source>
        <dbReference type="Proteomes" id="UP000037136"/>
    </source>
</evidence>
<dbReference type="OrthoDB" id="4159489at2759"/>
<dbReference type="GO" id="GO:0003714">
    <property type="term" value="F:transcription corepressor activity"/>
    <property type="evidence" value="ECO:0007669"/>
    <property type="project" value="InterPro"/>
</dbReference>
<evidence type="ECO:0000256" key="2">
    <source>
        <dbReference type="SAM" id="MobiDB-lite"/>
    </source>
</evidence>
<sequence>MAPQYRFMPVALTPDLLEHFYDKRPGKNTNQLFKRQTEPQATASIASTVAHHSPPTLQGTTMAPDESHESGAPPKDASSSESANADVSAAVEELLNSLSNKFAGISSELFAKMDEMSRRLDNLETALQQSKAPNHKEGGSSSTP</sequence>
<gene>
    <name evidence="3" type="ORF">XA68_15179</name>
</gene>
<name>A0A2A9PL46_OPHUN</name>
<dbReference type="Gene3D" id="1.20.5.430">
    <property type="match status" value="1"/>
</dbReference>
<reference evidence="3 4" key="1">
    <citation type="journal article" date="2015" name="BMC Genomics">
        <title>Gene expression during zombie ant biting behavior reflects the complexity underlying fungal parasitic behavioral manipulation.</title>
        <authorList>
            <person name="de Bekker C."/>
            <person name="Ohm R.A."/>
            <person name="Loreto R.G."/>
            <person name="Sebastian A."/>
            <person name="Albert I."/>
            <person name="Merrow M."/>
            <person name="Brachmann A."/>
            <person name="Hughes D.P."/>
        </authorList>
    </citation>
    <scope>NUCLEOTIDE SEQUENCE [LARGE SCALE GENOMIC DNA]</scope>
    <source>
        <strain evidence="3 4">SC16a</strain>
    </source>
</reference>
<feature type="compositionally biased region" description="Polar residues" evidence="2">
    <location>
        <begin position="27"/>
        <end position="47"/>
    </location>
</feature>
<dbReference type="GO" id="GO:0070370">
    <property type="term" value="P:cellular heat acclimation"/>
    <property type="evidence" value="ECO:0007669"/>
    <property type="project" value="TreeGrafter"/>
</dbReference>
<dbReference type="GO" id="GO:0005634">
    <property type="term" value="C:nucleus"/>
    <property type="evidence" value="ECO:0007669"/>
    <property type="project" value="TreeGrafter"/>
</dbReference>
<dbReference type="Proteomes" id="UP000037136">
    <property type="component" value="Unassembled WGS sequence"/>
</dbReference>
<comment type="similarity">
    <text evidence="1">Belongs to the HSBP1 family.</text>
</comment>
<dbReference type="STRING" id="268505.A0A2A9PL46"/>
<dbReference type="PANTHER" id="PTHR19424">
    <property type="entry name" value="HEAT SHOCK FACTOR BINDING PROTEIN 1"/>
    <property type="match status" value="1"/>
</dbReference>
<feature type="region of interest" description="Disordered" evidence="2">
    <location>
        <begin position="121"/>
        <end position="144"/>
    </location>
</feature>
<dbReference type="AlphaFoldDB" id="A0A2A9PL46"/>
<keyword evidence="4" id="KW-1185">Reference proteome</keyword>
<dbReference type="InterPro" id="IPR009643">
    <property type="entry name" value="HS1-bd"/>
</dbReference>
<dbReference type="Pfam" id="PF06825">
    <property type="entry name" value="HSBP1"/>
    <property type="match status" value="1"/>
</dbReference>
<dbReference type="PANTHER" id="PTHR19424:SF0">
    <property type="entry name" value="HEAT SHOCK FACTOR BINDING PROTEIN 1"/>
    <property type="match status" value="1"/>
</dbReference>
<proteinExistence type="inferred from homology"/>
<accession>A0A2A9PL46</accession>
<dbReference type="EMBL" id="LAZP02000042">
    <property type="protein sequence ID" value="PFH62088.1"/>
    <property type="molecule type" value="Genomic_DNA"/>
</dbReference>
<evidence type="ECO:0000256" key="1">
    <source>
        <dbReference type="ARBA" id="ARBA00006349"/>
    </source>
</evidence>
<protein>
    <submittedName>
        <fullName evidence="3">Uncharacterized protein</fullName>
    </submittedName>
</protein>
<comment type="caution">
    <text evidence="3">The sequence shown here is derived from an EMBL/GenBank/DDBJ whole genome shotgun (WGS) entry which is preliminary data.</text>
</comment>